<evidence type="ECO:0000256" key="4">
    <source>
        <dbReference type="ARBA" id="ARBA00023125"/>
    </source>
</evidence>
<dbReference type="NCBIfam" id="TIGR02937">
    <property type="entry name" value="sigma70-ECF"/>
    <property type="match status" value="1"/>
</dbReference>
<feature type="region of interest" description="Disordered" evidence="6">
    <location>
        <begin position="1"/>
        <end position="23"/>
    </location>
</feature>
<dbReference type="GO" id="GO:0016987">
    <property type="term" value="F:sigma factor activity"/>
    <property type="evidence" value="ECO:0007669"/>
    <property type="project" value="UniProtKB-KW"/>
</dbReference>
<dbReference type="Gene3D" id="1.10.10.10">
    <property type="entry name" value="Winged helix-like DNA-binding domain superfamily/Winged helix DNA-binding domain"/>
    <property type="match status" value="1"/>
</dbReference>
<keyword evidence="3" id="KW-0731">Sigma factor</keyword>
<dbReference type="CDD" id="cd06171">
    <property type="entry name" value="Sigma70_r4"/>
    <property type="match status" value="1"/>
</dbReference>
<dbReference type="GO" id="GO:0003677">
    <property type="term" value="F:DNA binding"/>
    <property type="evidence" value="ECO:0007669"/>
    <property type="project" value="UniProtKB-KW"/>
</dbReference>
<dbReference type="InterPro" id="IPR014284">
    <property type="entry name" value="RNA_pol_sigma-70_dom"/>
</dbReference>
<dbReference type="InterPro" id="IPR039425">
    <property type="entry name" value="RNA_pol_sigma-70-like"/>
</dbReference>
<dbReference type="AlphaFoldDB" id="A0A4P6FM15"/>
<dbReference type="OrthoDB" id="3692620at2"/>
<dbReference type="Pfam" id="PF08281">
    <property type="entry name" value="Sigma70_r4_2"/>
    <property type="match status" value="1"/>
</dbReference>
<dbReference type="InterPro" id="IPR013249">
    <property type="entry name" value="RNA_pol_sigma70_r4_t2"/>
</dbReference>
<dbReference type="KEGG" id="xya:ET471_01200"/>
<dbReference type="PANTHER" id="PTHR43133">
    <property type="entry name" value="RNA POLYMERASE ECF-TYPE SIGMA FACTO"/>
    <property type="match status" value="1"/>
</dbReference>
<dbReference type="EMBL" id="CP035493">
    <property type="protein sequence ID" value="QAY71678.1"/>
    <property type="molecule type" value="Genomic_DNA"/>
</dbReference>
<dbReference type="Pfam" id="PF04542">
    <property type="entry name" value="Sigma70_r2"/>
    <property type="match status" value="1"/>
</dbReference>
<keyword evidence="2" id="KW-0805">Transcription regulation</keyword>
<dbReference type="InterPro" id="IPR007627">
    <property type="entry name" value="RNA_pol_sigma70_r2"/>
</dbReference>
<accession>A0A4P6FM15</accession>
<dbReference type="GO" id="GO:0006352">
    <property type="term" value="P:DNA-templated transcription initiation"/>
    <property type="evidence" value="ECO:0007669"/>
    <property type="project" value="InterPro"/>
</dbReference>
<evidence type="ECO:0000259" key="7">
    <source>
        <dbReference type="Pfam" id="PF04542"/>
    </source>
</evidence>
<dbReference type="InterPro" id="IPR014325">
    <property type="entry name" value="RNA_pol_sigma-E_actinobac"/>
</dbReference>
<sequence>MGVAVDRPHLDAPPSGPTVPTTTDDEFAAFMADASPGLAHTAWLLTGDEHQAEELVQEALTRTFLAWHKVRSRDPHAYARRVLVGRRLNDKVKRQRERSYDPPALPDGTAESGEHAVIDRDRLVRALATLTPRQRRIVVLRHLIGLSEQEVAHDLGVSLGTIKSTSSRGLAQLRAVLESADDAARSPHPGTAQHDGTARRTP</sequence>
<dbReference type="InterPro" id="IPR013325">
    <property type="entry name" value="RNA_pol_sigma_r2"/>
</dbReference>
<dbReference type="Proteomes" id="UP000292118">
    <property type="component" value="Chromosome"/>
</dbReference>
<evidence type="ECO:0000256" key="5">
    <source>
        <dbReference type="ARBA" id="ARBA00023163"/>
    </source>
</evidence>
<evidence type="ECO:0000256" key="3">
    <source>
        <dbReference type="ARBA" id="ARBA00023082"/>
    </source>
</evidence>
<dbReference type="SUPFAM" id="SSF88946">
    <property type="entry name" value="Sigma2 domain of RNA polymerase sigma factors"/>
    <property type="match status" value="1"/>
</dbReference>
<feature type="domain" description="RNA polymerase sigma factor 70 region 4 type 2" evidence="8">
    <location>
        <begin position="121"/>
        <end position="173"/>
    </location>
</feature>
<keyword evidence="10" id="KW-1185">Reference proteome</keyword>
<evidence type="ECO:0000313" key="10">
    <source>
        <dbReference type="Proteomes" id="UP000292118"/>
    </source>
</evidence>
<dbReference type="InterPro" id="IPR013324">
    <property type="entry name" value="RNA_pol_sigma_r3/r4-like"/>
</dbReference>
<keyword evidence="4" id="KW-0238">DNA-binding</keyword>
<reference evidence="9 10" key="1">
    <citation type="submission" date="2019-01" db="EMBL/GenBank/DDBJ databases">
        <title>Genome sequencing of strain FW10M-9.</title>
        <authorList>
            <person name="Heo J."/>
            <person name="Kim S.-J."/>
            <person name="Kim J.-S."/>
            <person name="Hong S.-B."/>
            <person name="Kwon S.-W."/>
        </authorList>
    </citation>
    <scope>NUCLEOTIDE SEQUENCE [LARGE SCALE GENOMIC DNA]</scope>
    <source>
        <strain evidence="9 10">FW10M-9</strain>
    </source>
</reference>
<proteinExistence type="inferred from homology"/>
<feature type="region of interest" description="Disordered" evidence="6">
    <location>
        <begin position="179"/>
        <end position="202"/>
    </location>
</feature>
<dbReference type="SUPFAM" id="SSF88659">
    <property type="entry name" value="Sigma3 and sigma4 domains of RNA polymerase sigma factors"/>
    <property type="match status" value="1"/>
</dbReference>
<feature type="region of interest" description="Disordered" evidence="6">
    <location>
        <begin position="93"/>
        <end position="113"/>
    </location>
</feature>
<evidence type="ECO:0000256" key="6">
    <source>
        <dbReference type="SAM" id="MobiDB-lite"/>
    </source>
</evidence>
<gene>
    <name evidence="9" type="ORF">ET471_01200</name>
</gene>
<dbReference type="PANTHER" id="PTHR43133:SF50">
    <property type="entry name" value="ECF RNA POLYMERASE SIGMA FACTOR SIGM"/>
    <property type="match status" value="1"/>
</dbReference>
<evidence type="ECO:0000256" key="1">
    <source>
        <dbReference type="ARBA" id="ARBA00010641"/>
    </source>
</evidence>
<evidence type="ECO:0000256" key="2">
    <source>
        <dbReference type="ARBA" id="ARBA00023015"/>
    </source>
</evidence>
<evidence type="ECO:0000259" key="8">
    <source>
        <dbReference type="Pfam" id="PF08281"/>
    </source>
</evidence>
<comment type="similarity">
    <text evidence="1">Belongs to the sigma-70 factor family. ECF subfamily.</text>
</comment>
<name>A0A4P6FM15_9MICO</name>
<dbReference type="Gene3D" id="1.10.1740.10">
    <property type="match status" value="1"/>
</dbReference>
<organism evidence="9 10">
    <name type="scientific">Xylanimonas protaetiae</name>
    <dbReference type="NCBI Taxonomy" id="2509457"/>
    <lineage>
        <taxon>Bacteria</taxon>
        <taxon>Bacillati</taxon>
        <taxon>Actinomycetota</taxon>
        <taxon>Actinomycetes</taxon>
        <taxon>Micrococcales</taxon>
        <taxon>Promicromonosporaceae</taxon>
        <taxon>Xylanimonas</taxon>
    </lineage>
</organism>
<feature type="compositionally biased region" description="Basic and acidic residues" evidence="6">
    <location>
        <begin position="1"/>
        <end position="10"/>
    </location>
</feature>
<feature type="domain" description="RNA polymerase sigma-70 region 2" evidence="7">
    <location>
        <begin position="36"/>
        <end position="96"/>
    </location>
</feature>
<evidence type="ECO:0000313" key="9">
    <source>
        <dbReference type="EMBL" id="QAY71678.1"/>
    </source>
</evidence>
<dbReference type="InterPro" id="IPR036388">
    <property type="entry name" value="WH-like_DNA-bd_sf"/>
</dbReference>
<protein>
    <submittedName>
        <fullName evidence="9">SigE family RNA polymerase sigma factor</fullName>
    </submittedName>
</protein>
<dbReference type="NCBIfam" id="TIGR02983">
    <property type="entry name" value="SigE-fam_strep"/>
    <property type="match status" value="1"/>
</dbReference>
<keyword evidence="5" id="KW-0804">Transcription</keyword>